<dbReference type="EMBL" id="CP002159">
    <property type="protein sequence ID" value="ADL55490.1"/>
    <property type="molecule type" value="Genomic_DNA"/>
</dbReference>
<evidence type="ECO:0000313" key="1">
    <source>
        <dbReference type="EMBL" id="ADL55490.1"/>
    </source>
</evidence>
<evidence type="ECO:0000313" key="2">
    <source>
        <dbReference type="Proteomes" id="UP000001235"/>
    </source>
</evidence>
<dbReference type="HOGENOM" id="CLU_1308634_0_0_4"/>
<proteinExistence type="predicted"/>
<dbReference type="RefSeq" id="WP_013293429.1">
    <property type="nucleotide sequence ID" value="NC_014394.1"/>
</dbReference>
<organism evidence="1 2">
    <name type="scientific">Gallionella capsiferriformans (strain ES-2)</name>
    <name type="common">Gallionella ferruginea capsiferriformans (strain ES-2)</name>
    <dbReference type="NCBI Taxonomy" id="395494"/>
    <lineage>
        <taxon>Bacteria</taxon>
        <taxon>Pseudomonadati</taxon>
        <taxon>Pseudomonadota</taxon>
        <taxon>Betaproteobacteria</taxon>
        <taxon>Nitrosomonadales</taxon>
        <taxon>Gallionellaceae</taxon>
        <taxon>Gallionella</taxon>
    </lineage>
</organism>
<gene>
    <name evidence="1" type="ordered locus">Galf_1471</name>
</gene>
<accession>D9SG43</accession>
<reference evidence="1 2" key="1">
    <citation type="submission" date="2010-08" db="EMBL/GenBank/DDBJ databases">
        <title>Complete sequence of Gallionella capsiferriformans ES-2.</title>
        <authorList>
            <consortium name="US DOE Joint Genome Institute"/>
            <person name="Lucas S."/>
            <person name="Copeland A."/>
            <person name="Lapidus A."/>
            <person name="Cheng J.-F."/>
            <person name="Bruce D."/>
            <person name="Goodwin L."/>
            <person name="Pitluck S."/>
            <person name="Chertkov O."/>
            <person name="Davenport K.W."/>
            <person name="Detter J.C."/>
            <person name="Han C."/>
            <person name="Tapia R."/>
            <person name="Land M."/>
            <person name="Hauser L."/>
            <person name="Chang Y.-J."/>
            <person name="Jeffries C."/>
            <person name="Kyrpides N."/>
            <person name="Ivanova N."/>
            <person name="Mikhailova N."/>
            <person name="Shelobolina E.S."/>
            <person name="Picardal F."/>
            <person name="Roden E."/>
            <person name="Emerson D."/>
            <person name="Woyke T."/>
        </authorList>
    </citation>
    <scope>NUCLEOTIDE SEQUENCE [LARGE SCALE GENOMIC DNA]</scope>
    <source>
        <strain evidence="1 2">ES-2</strain>
    </source>
</reference>
<dbReference type="STRING" id="395494.Galf_1471"/>
<dbReference type="KEGG" id="gca:Galf_1471"/>
<protein>
    <submittedName>
        <fullName evidence="1">Uncharacterized protein</fullName>
    </submittedName>
</protein>
<name>D9SG43_GALCS</name>
<dbReference type="Proteomes" id="UP000001235">
    <property type="component" value="Chromosome"/>
</dbReference>
<dbReference type="AlphaFoldDB" id="D9SG43"/>
<sequence length="210" mass="23501">MNTALNTSPQLHFEHISNTSNMPRDARRNRAAELAWENFYFVGFRIDSAYGERYHHALILADNHDAFLSGIAAEYLELLNYDWITSAHDISVIFIENLMMQNPALVDEARPVQAKPKGSSTPRRNSNAFSVIGFTDSNQYCRLEVDSDNALKAIDEANAQVNYECGAQFKPLLISQLNAVAIDFFNLLNAVVESVKELMGGAATNRGYLH</sequence>
<keyword evidence="2" id="KW-1185">Reference proteome</keyword>